<organism evidence="1 2">
    <name type="scientific">Pararhodospirillum photometricum DSM 122</name>
    <dbReference type="NCBI Taxonomy" id="1150469"/>
    <lineage>
        <taxon>Bacteria</taxon>
        <taxon>Pseudomonadati</taxon>
        <taxon>Pseudomonadota</taxon>
        <taxon>Alphaproteobacteria</taxon>
        <taxon>Rhodospirillales</taxon>
        <taxon>Rhodospirillaceae</taxon>
        <taxon>Pararhodospirillum</taxon>
    </lineage>
</organism>
<evidence type="ECO:0000313" key="1">
    <source>
        <dbReference type="EMBL" id="CCG09544.1"/>
    </source>
</evidence>
<gene>
    <name evidence="1" type="ORF">RSPPHO_02918</name>
</gene>
<proteinExistence type="predicted"/>
<dbReference type="HOGENOM" id="CLU_3172612_0_0_5"/>
<dbReference type="KEGG" id="rpm:RSPPHO_02918"/>
<dbReference type="EMBL" id="HE663493">
    <property type="protein sequence ID" value="CCG09544.1"/>
    <property type="molecule type" value="Genomic_DNA"/>
</dbReference>
<sequence length="47" mass="5124">MCARSEYVETEAVQPPGMVDSDLYALAAGKDHKHGLVKIKPLKIVTI</sequence>
<reference evidence="1 2" key="1">
    <citation type="submission" date="2012-02" db="EMBL/GenBank/DDBJ databases">
        <title>Shotgun genome sequence of Phaeospirillum photometricum DSM 122.</title>
        <authorList>
            <person name="Duquesne K."/>
            <person name="Sturgis J."/>
        </authorList>
    </citation>
    <scope>NUCLEOTIDE SEQUENCE [LARGE SCALE GENOMIC DNA]</scope>
    <source>
        <strain evidence="2">DSM122</strain>
    </source>
</reference>
<dbReference type="Proteomes" id="UP000033220">
    <property type="component" value="Chromosome DSM 122"/>
</dbReference>
<name>H6SPL9_PARPM</name>
<dbReference type="AlphaFoldDB" id="H6SPL9"/>
<evidence type="ECO:0000313" key="2">
    <source>
        <dbReference type="Proteomes" id="UP000033220"/>
    </source>
</evidence>
<accession>H6SPL9</accession>
<protein>
    <submittedName>
        <fullName evidence="1">Uncharacterized protein</fullName>
    </submittedName>
</protein>
<keyword evidence="2" id="KW-1185">Reference proteome</keyword>